<evidence type="ECO:0000313" key="3">
    <source>
        <dbReference type="EMBL" id="CAA9440785.1"/>
    </source>
</evidence>
<reference evidence="3" key="1">
    <citation type="submission" date="2020-02" db="EMBL/GenBank/DDBJ databases">
        <authorList>
            <person name="Meier V. D."/>
        </authorList>
    </citation>
    <scope>NUCLEOTIDE SEQUENCE</scope>
    <source>
        <strain evidence="3">AVDCRST_MAG28</strain>
    </source>
</reference>
<dbReference type="PROSITE" id="PS50887">
    <property type="entry name" value="GGDEF"/>
    <property type="match status" value="1"/>
</dbReference>
<protein>
    <submittedName>
        <fullName evidence="3">Diguanylate cyclase/phosphodiesterase (GGDEF &amp; EAL domains) with PAS/PAC sensor(S)</fullName>
    </submittedName>
</protein>
<dbReference type="Gene3D" id="3.20.20.450">
    <property type="entry name" value="EAL domain"/>
    <property type="match status" value="1"/>
</dbReference>
<dbReference type="InterPro" id="IPR035919">
    <property type="entry name" value="EAL_sf"/>
</dbReference>
<gene>
    <name evidence="3" type="ORF">AVDCRST_MAG28-221</name>
</gene>
<feature type="domain" description="EAL" evidence="1">
    <location>
        <begin position="218"/>
        <end position="473"/>
    </location>
</feature>
<dbReference type="PANTHER" id="PTHR33121:SF70">
    <property type="entry name" value="SIGNALING PROTEIN YKOW"/>
    <property type="match status" value="1"/>
</dbReference>
<evidence type="ECO:0000259" key="1">
    <source>
        <dbReference type="PROSITE" id="PS50883"/>
    </source>
</evidence>
<dbReference type="PANTHER" id="PTHR33121">
    <property type="entry name" value="CYCLIC DI-GMP PHOSPHODIESTERASE PDEF"/>
    <property type="match status" value="1"/>
</dbReference>
<dbReference type="NCBIfam" id="TIGR00254">
    <property type="entry name" value="GGDEF"/>
    <property type="match status" value="1"/>
</dbReference>
<evidence type="ECO:0000259" key="2">
    <source>
        <dbReference type="PROSITE" id="PS50887"/>
    </source>
</evidence>
<dbReference type="AlphaFoldDB" id="A0A6J4QDL9"/>
<dbReference type="SMART" id="SM00052">
    <property type="entry name" value="EAL"/>
    <property type="match status" value="1"/>
</dbReference>
<dbReference type="InterPro" id="IPR029787">
    <property type="entry name" value="Nucleotide_cyclase"/>
</dbReference>
<dbReference type="Pfam" id="PF00990">
    <property type="entry name" value="GGDEF"/>
    <property type="match status" value="1"/>
</dbReference>
<dbReference type="InterPro" id="IPR001633">
    <property type="entry name" value="EAL_dom"/>
</dbReference>
<accession>A0A6J4QDL9</accession>
<dbReference type="Gene3D" id="3.30.70.270">
    <property type="match status" value="1"/>
</dbReference>
<dbReference type="PROSITE" id="PS50883">
    <property type="entry name" value="EAL"/>
    <property type="match status" value="1"/>
</dbReference>
<proteinExistence type="predicted"/>
<dbReference type="EMBL" id="CADCVE010000008">
    <property type="protein sequence ID" value="CAA9440785.1"/>
    <property type="molecule type" value="Genomic_DNA"/>
</dbReference>
<feature type="domain" description="GGDEF" evidence="2">
    <location>
        <begin position="76"/>
        <end position="209"/>
    </location>
</feature>
<dbReference type="GO" id="GO:0071111">
    <property type="term" value="F:cyclic-guanylate-specific phosphodiesterase activity"/>
    <property type="evidence" value="ECO:0007669"/>
    <property type="project" value="InterPro"/>
</dbReference>
<dbReference type="InterPro" id="IPR050706">
    <property type="entry name" value="Cyclic-di-GMP_PDE-like"/>
</dbReference>
<name>A0A6J4QDL9_9ACTN</name>
<sequence>MPWDLAPVSQCLCTALAVVVAGLLLALLWALGRVRGQRDEHRRSDSLRDSLTDLPNRALFVERVESALLQAVRERGSIAVLLVDLDNFEEINHSMGHDAGDRLLVVISERLRESVGREGMVARLCSDEFAVLLKSIPDKNAAALVAEHIGDALKAPIGLDSNEVLVSATVGISLAGSDQDSPEGLLRKADVAMHAAKAQGKACYKVFDPDASTTTSGRLLLESEMRRAVREEECVVYYQPLVALETGEVRGMEALVRWQHPVYGLIPPGEFIPLAEQTGLIAPLGRWVLREACRQARLWHKEKQSSSSLMLSVNVSACQFRQPNLVEEVHRALKETGLDPRCLKLEITESVMMHDAAAIAALWELKGSGIELAMDDFGTGYSNLSYLKRLPIDTLKIDRSYISGLSHDAEDAAIVHATVAFARALNLNVTAEGIENAEQVARLQELGCELGQGYHFARPLPSNEATELLVAGLLR</sequence>
<dbReference type="FunFam" id="3.20.20.450:FF:000001">
    <property type="entry name" value="Cyclic di-GMP phosphodiesterase yahA"/>
    <property type="match status" value="1"/>
</dbReference>
<dbReference type="SUPFAM" id="SSF55073">
    <property type="entry name" value="Nucleotide cyclase"/>
    <property type="match status" value="1"/>
</dbReference>
<dbReference type="SMART" id="SM00267">
    <property type="entry name" value="GGDEF"/>
    <property type="match status" value="1"/>
</dbReference>
<dbReference type="Pfam" id="PF00563">
    <property type="entry name" value="EAL"/>
    <property type="match status" value="1"/>
</dbReference>
<dbReference type="CDD" id="cd01949">
    <property type="entry name" value="GGDEF"/>
    <property type="match status" value="1"/>
</dbReference>
<organism evidence="3">
    <name type="scientific">uncultured Rubrobacteraceae bacterium</name>
    <dbReference type="NCBI Taxonomy" id="349277"/>
    <lineage>
        <taxon>Bacteria</taxon>
        <taxon>Bacillati</taxon>
        <taxon>Actinomycetota</taxon>
        <taxon>Rubrobacteria</taxon>
        <taxon>Rubrobacterales</taxon>
        <taxon>Rubrobacteraceae</taxon>
        <taxon>environmental samples</taxon>
    </lineage>
</organism>
<dbReference type="InterPro" id="IPR000160">
    <property type="entry name" value="GGDEF_dom"/>
</dbReference>
<dbReference type="CDD" id="cd01948">
    <property type="entry name" value="EAL"/>
    <property type="match status" value="1"/>
</dbReference>
<dbReference type="InterPro" id="IPR043128">
    <property type="entry name" value="Rev_trsase/Diguanyl_cyclase"/>
</dbReference>
<dbReference type="SUPFAM" id="SSF141868">
    <property type="entry name" value="EAL domain-like"/>
    <property type="match status" value="1"/>
</dbReference>